<accession>A0A2G9UT61</accession>
<evidence type="ECO:0000313" key="2">
    <source>
        <dbReference type="EMBL" id="PIO73434.1"/>
    </source>
</evidence>
<feature type="signal peptide" evidence="1">
    <location>
        <begin position="1"/>
        <end position="18"/>
    </location>
</feature>
<sequence length="92" mass="10146">MRMHLRVFATCFIGTVQASLNGIDAVTEDNLPGFWHFLAFYIIVPLFTAKLASKWPPSGAYLEEAGSSPVFIDDLSSSTSYHGDVEVNLYSN</sequence>
<dbReference type="OrthoDB" id="10571497at2759"/>
<dbReference type="AlphaFoldDB" id="A0A2G9UT61"/>
<organism evidence="2 3">
    <name type="scientific">Teladorsagia circumcincta</name>
    <name type="common">Brown stomach worm</name>
    <name type="synonym">Ostertagia circumcincta</name>
    <dbReference type="NCBI Taxonomy" id="45464"/>
    <lineage>
        <taxon>Eukaryota</taxon>
        <taxon>Metazoa</taxon>
        <taxon>Ecdysozoa</taxon>
        <taxon>Nematoda</taxon>
        <taxon>Chromadorea</taxon>
        <taxon>Rhabditida</taxon>
        <taxon>Rhabditina</taxon>
        <taxon>Rhabditomorpha</taxon>
        <taxon>Strongyloidea</taxon>
        <taxon>Trichostrongylidae</taxon>
        <taxon>Teladorsagia</taxon>
    </lineage>
</organism>
<reference evidence="2 3" key="1">
    <citation type="submission" date="2015-09" db="EMBL/GenBank/DDBJ databases">
        <title>Draft genome of the parasitic nematode Teladorsagia circumcincta isolate WARC Sus (inbred).</title>
        <authorList>
            <person name="Mitreva M."/>
        </authorList>
    </citation>
    <scope>NUCLEOTIDE SEQUENCE [LARGE SCALE GENOMIC DNA]</scope>
    <source>
        <strain evidence="2 3">S</strain>
    </source>
</reference>
<evidence type="ECO:0000313" key="3">
    <source>
        <dbReference type="Proteomes" id="UP000230423"/>
    </source>
</evidence>
<evidence type="ECO:0000256" key="1">
    <source>
        <dbReference type="SAM" id="SignalP"/>
    </source>
</evidence>
<protein>
    <submittedName>
        <fullName evidence="2">Uncharacterized protein</fullName>
    </submittedName>
</protein>
<dbReference type="Proteomes" id="UP000230423">
    <property type="component" value="Unassembled WGS sequence"/>
</dbReference>
<feature type="non-terminal residue" evidence="2">
    <location>
        <position position="92"/>
    </location>
</feature>
<keyword evidence="3" id="KW-1185">Reference proteome</keyword>
<dbReference type="EMBL" id="KZ345459">
    <property type="protein sequence ID" value="PIO73434.1"/>
    <property type="molecule type" value="Genomic_DNA"/>
</dbReference>
<name>A0A2G9UT61_TELCI</name>
<gene>
    <name evidence="2" type="ORF">TELCIR_04592</name>
</gene>
<keyword evidence="1" id="KW-0732">Signal</keyword>
<feature type="chain" id="PRO_5013708505" evidence="1">
    <location>
        <begin position="19"/>
        <end position="92"/>
    </location>
</feature>
<proteinExistence type="predicted"/>